<accession>A0A6A6GIW9</accession>
<dbReference type="Proteomes" id="UP000799538">
    <property type="component" value="Unassembled WGS sequence"/>
</dbReference>
<name>A0A6A6GIW9_9PEZI</name>
<evidence type="ECO:0000313" key="2">
    <source>
        <dbReference type="Proteomes" id="UP000799538"/>
    </source>
</evidence>
<dbReference type="EMBL" id="ML992503">
    <property type="protein sequence ID" value="KAF2225539.1"/>
    <property type="molecule type" value="Genomic_DNA"/>
</dbReference>
<protein>
    <submittedName>
        <fullName evidence="1">Uncharacterized protein</fullName>
    </submittedName>
</protein>
<sequence>MGFPLPSRACVILLAGEDLLRAVISQGSYGNNVGLEQRRVTINDLLMSSVDTRATRDTRNENDKTSTRMPLSLSLAVLLIREQIKGEVESWGKVIGEWWGGLRQPARAVVRVGDRGNNRLHKQI</sequence>
<gene>
    <name evidence="1" type="ORF">BDZ85DRAFT_67805</name>
</gene>
<evidence type="ECO:0000313" key="1">
    <source>
        <dbReference type="EMBL" id="KAF2225539.1"/>
    </source>
</evidence>
<dbReference type="AlphaFoldDB" id="A0A6A6GIW9"/>
<proteinExistence type="predicted"/>
<reference evidence="2" key="1">
    <citation type="journal article" date="2020" name="Stud. Mycol.">
        <title>101 Dothideomycetes genomes: A test case for predicting lifestyles and emergence of pathogens.</title>
        <authorList>
            <person name="Haridas S."/>
            <person name="Albert R."/>
            <person name="Binder M."/>
            <person name="Bloem J."/>
            <person name="LaButti K."/>
            <person name="Salamov A."/>
            <person name="Andreopoulos B."/>
            <person name="Baker S."/>
            <person name="Barry K."/>
            <person name="Bills G."/>
            <person name="Bluhm B."/>
            <person name="Cannon C."/>
            <person name="Castanera R."/>
            <person name="Culley D."/>
            <person name="Daum C."/>
            <person name="Ezra D."/>
            <person name="Gonzalez J."/>
            <person name="Henrissat B."/>
            <person name="Kuo A."/>
            <person name="Liang C."/>
            <person name="Lipzen A."/>
            <person name="Lutzoni F."/>
            <person name="Magnuson J."/>
            <person name="Mondo S."/>
            <person name="Nolan M."/>
            <person name="Ohm R."/>
            <person name="Pangilinan J."/>
            <person name="Park H.-J."/>
            <person name="Ramirez L."/>
            <person name="Alfaro M."/>
            <person name="Sun H."/>
            <person name="Tritt A."/>
            <person name="Yoshinaga Y."/>
            <person name="Zwiers L.-H."/>
            <person name="Turgeon B."/>
            <person name="Goodwin S."/>
            <person name="Spatafora J."/>
            <person name="Crous P."/>
            <person name="Grigoriev I."/>
        </authorList>
    </citation>
    <scope>NUCLEOTIDE SEQUENCE [LARGE SCALE GENOMIC DNA]</scope>
    <source>
        <strain evidence="2">CECT 20119</strain>
    </source>
</reference>
<keyword evidence="2" id="KW-1185">Reference proteome</keyword>
<organism evidence="1 2">
    <name type="scientific">Elsinoe ampelina</name>
    <dbReference type="NCBI Taxonomy" id="302913"/>
    <lineage>
        <taxon>Eukaryota</taxon>
        <taxon>Fungi</taxon>
        <taxon>Dikarya</taxon>
        <taxon>Ascomycota</taxon>
        <taxon>Pezizomycotina</taxon>
        <taxon>Dothideomycetes</taxon>
        <taxon>Dothideomycetidae</taxon>
        <taxon>Myriangiales</taxon>
        <taxon>Elsinoaceae</taxon>
        <taxon>Elsinoe</taxon>
    </lineage>
</organism>